<dbReference type="InterPro" id="IPR042301">
    <property type="entry name" value="GH115_sf"/>
</dbReference>
<dbReference type="Gene3D" id="1.20.58.2150">
    <property type="match status" value="1"/>
</dbReference>
<feature type="transmembrane region" description="Helical" evidence="13">
    <location>
        <begin position="232"/>
        <end position="251"/>
    </location>
</feature>
<evidence type="ECO:0000313" key="16">
    <source>
        <dbReference type="Proteomes" id="UP000596276"/>
    </source>
</evidence>
<dbReference type="EC" id="3.2.1.21" evidence="5"/>
<feature type="transmembrane region" description="Helical" evidence="13">
    <location>
        <begin position="71"/>
        <end position="89"/>
    </location>
</feature>
<dbReference type="Gene3D" id="3.20.20.520">
    <property type="entry name" value="Glycosyl hydrolase family 115"/>
    <property type="match status" value="1"/>
</dbReference>
<dbReference type="VEuPathDB" id="FungiDB:AFLA_008611"/>
<dbReference type="InterPro" id="IPR011701">
    <property type="entry name" value="MFS"/>
</dbReference>
<dbReference type="PANTHER" id="PTHR37842:SF2">
    <property type="entry name" value="GYLCOSYL HYDROLASE 115 C-TERMINAL DOMAIN-CONTAINING PROTEIN"/>
    <property type="match status" value="1"/>
</dbReference>
<evidence type="ECO:0000256" key="2">
    <source>
        <dbReference type="ARBA" id="ARBA00004141"/>
    </source>
</evidence>
<feature type="transmembrane region" description="Helical" evidence="13">
    <location>
        <begin position="189"/>
        <end position="209"/>
    </location>
</feature>
<feature type="transmembrane region" description="Helical" evidence="13">
    <location>
        <begin position="364"/>
        <end position="384"/>
    </location>
</feature>
<dbReference type="InterPro" id="IPR020846">
    <property type="entry name" value="MFS_dom"/>
</dbReference>
<keyword evidence="8" id="KW-0325">Glycoprotein</keyword>
<dbReference type="SUPFAM" id="SSF52279">
    <property type="entry name" value="Beta-D-glucan exohydrolase, C-terminal domain"/>
    <property type="match status" value="1"/>
</dbReference>
<protein>
    <recommendedName>
        <fullName evidence="5">beta-glucosidase</fullName>
        <ecNumber evidence="5">3.2.1.21</ecNumber>
    </recommendedName>
</protein>
<dbReference type="GO" id="GO:0016020">
    <property type="term" value="C:membrane"/>
    <property type="evidence" value="ECO:0007669"/>
    <property type="project" value="UniProtKB-SubCell"/>
</dbReference>
<dbReference type="FunFam" id="3.20.20.300:FF:000002">
    <property type="entry name" value="Probable beta-glucosidase"/>
    <property type="match status" value="1"/>
</dbReference>
<dbReference type="Proteomes" id="UP000596276">
    <property type="component" value="Chromosome 6"/>
</dbReference>
<evidence type="ECO:0000256" key="6">
    <source>
        <dbReference type="ARBA" id="ARBA00022801"/>
    </source>
</evidence>
<dbReference type="InterPro" id="IPR002772">
    <property type="entry name" value="Glyco_hydro_3_C"/>
</dbReference>
<dbReference type="GO" id="GO:0030245">
    <property type="term" value="P:cellulose catabolic process"/>
    <property type="evidence" value="ECO:0007669"/>
    <property type="project" value="UniProtKB-KW"/>
</dbReference>
<evidence type="ECO:0000256" key="13">
    <source>
        <dbReference type="SAM" id="Phobius"/>
    </source>
</evidence>
<evidence type="ECO:0000256" key="4">
    <source>
        <dbReference type="ARBA" id="ARBA00005336"/>
    </source>
</evidence>
<keyword evidence="13" id="KW-1133">Transmembrane helix</keyword>
<dbReference type="Gene3D" id="3.20.20.300">
    <property type="entry name" value="Glycoside hydrolase, family 3, N-terminal domain"/>
    <property type="match status" value="1"/>
</dbReference>
<feature type="transmembrane region" description="Helical" evidence="13">
    <location>
        <begin position="337"/>
        <end position="357"/>
    </location>
</feature>
<feature type="domain" description="Major facilitator superfamily (MFS) profile" evidence="14">
    <location>
        <begin position="36"/>
        <end position="512"/>
    </location>
</feature>
<keyword evidence="10" id="KW-0326">Glycosidase</keyword>
<dbReference type="PANTHER" id="PTHR37842">
    <property type="match status" value="1"/>
</dbReference>
<sequence>MTADEESPFLQSPPTPGSPVSDLERRRRSDRANKLVIYGSFVGVFLASADESLVISTWSSIASQFNCLSQGSWLLVAYNFGYCVSLPVYGTLSDIYGRKNVLLWAYFLFALGCLACGASGSLIQLILARVLAGISGGGMVALVSIIITDLMPSNEVALFRGYANVVNVAGRSLGAPVGGFLIATLGWRWAFLGQLPLIIICILVAYYGLPSSLNQSKADSDQDDSRSRASDLDYGGIISLATAILILLFLIQSLSTTDDQPGLPYVLAPAFAIAIAVFVLTEAYWARKPLIPLSLLKCSLGGYCVGQLLLITGRSALSSNMVPYFVRIEKVTDFLASFTYVVTAVGVSVGGLISGAIIKRTKQYKTMTVIAVVSTVLLSILIFIRYRDGCYTWELIYLFPSGLSNGILFSTQFIGMSLAAPKERLATSIGIYYLSQQLGFIVGPAASVAVVQRLFAHRLSESLEGLEEKQCIGKVINDLRYSESLPERLQSIVRSSYLYGFQFVPFALGNWEAAYEKASAFVSGLTTDQKLALITGSNVESTNGNFTPLYFLDGDMGLQDFYYVSAFSLSSALAMTWDRDAIYEQAKAVGSEFYNKGVQVVAGPTSQPLGRTPWGGRGVEGFGPDPYLNGLATGLTTKGYVDAGVIPGGKHFLLYEQETNRTSSFGSSGEGSPYSSNADDKTIHETYLWPFYDAVKNGAGAVMCAMTKVNGTMACENSDLLMKMLKTELGFPGMVWPDMNGQNSAKGSALGGEDYGSSSIWSTSTMESFLSNGTLSEARLNDMAIRNLIGYYYVNLDNGRQPTRQTTDVYVDVRANHSKLIRENGAKSMALLKNEGVLPLSKPRVMSIFGAHAGPIMGGPNSNVDVMGSGPTYQGHLATGSGSGMASMPYLITPYGALTNKAAQDGTVLRWVLNDTYSSGGGSSLVPSSTSSTAVEPSFENFATGSDICLVFINALAGEGADRTELYNADQDAMVNTVADNCNNTVAVVNTVGPRLLDQWIEHDNVTAVLYGSLLGQESGNSIVDLLYGDVNPSGRLVHTIAKNESDYNVGLCYTAQCNFTEGVYLDYRYFDAHNITPRYPFGHGLSYTTFHYSSLAIKAPSSITKAPKGNLTVGGPSDLWDVVGTVSARIANNGTLSGAEVPQLYLGFPDSADQPVPVWVAQNEPVGVLRAAHDLANDFGRVLGVNGTVNVFDTDISESPGKAVIITGTVGQSTLIDQLVSDGKLDVSLIEGKWESYVSQVVENPFPNVTWSLVVAGSDRRGTIYGLYDISEQMGVSPWYWWADVPVKTKTGIWVAPEGTFQKSPSVKYRGFFINDESPALSGWVAENFGTKFNSAFYRHIFELCLRLKGNYLWPAMWGKMFYVDDVENGQLAHEYGIIMGTSHHEPMARSEQEQKTYLDGEWNWNENQANITTFFQQGIDRAKHWDTIWTMGMRGEGDVASPTLTAADLEELIHAQQKLLVDSFNASDPASIPQTWVLYKEVSDYYAAGMEVPESVTLLWTDDNSGNLIRVPIANETSRVAGAGVYYHFDYVGSPRSYKWINTIQLVKTWEQMHLAYQKSARQIWIANVGDIKGLEVPLTHFMDMAYDMDRFTSTDSTTKWLKRWAAREFNERIADRTADILNHYGTLVARRKYELLSQLPFAFSTIYYDEAEANLAQWESLLAQTQSVYSSLDQATRTPFFEMVLHPVLAGKTVVDLYTKTAFNALYHQQGRISTNRLAQKVHDLFTEDSAITERYHGVNGGKWRPVMDQVHIGYSSWDDPVDNTNVMPALSYIAAPQGAGGIGIAVQGSAASYPEQKTLRLLSMDPYMPPSESRYIDIFARKNTTVTYSISSNTSYVTVSNASGSVSASSNISDVRSTITVDWASAEPGLSHTELQVRAGDGFTAALVLSVNNTFVPTNFTGFVESNGVISIEASHYTSAETKSNVSYVEIPHYGRTLSAVMPWPVTMGTQHPNTGPALRYSLYTTTASPSARLIISLGASHNHDPTRLIKFAYSLDGSVPVTVRPVSTVPPYKEGQAWQQAVIENGWTSVIELPGEVGTGEHELSLWLLEPGVVLQKIVLDMGGYQDSALGPPESMRVGV</sequence>
<dbReference type="VEuPathDB" id="FungiDB:AFLA_008610"/>
<feature type="transmembrane region" description="Helical" evidence="13">
    <location>
        <begin position="162"/>
        <end position="183"/>
    </location>
</feature>
<keyword evidence="13" id="KW-0472">Membrane</keyword>
<evidence type="ECO:0000256" key="10">
    <source>
        <dbReference type="ARBA" id="ARBA00023295"/>
    </source>
</evidence>
<dbReference type="Gene3D" id="3.30.379.10">
    <property type="entry name" value="Chitobiase/beta-hexosaminidase domain 2-like"/>
    <property type="match status" value="1"/>
</dbReference>
<dbReference type="GO" id="GO:0022857">
    <property type="term" value="F:transmembrane transporter activity"/>
    <property type="evidence" value="ECO:0007669"/>
    <property type="project" value="InterPro"/>
</dbReference>
<evidence type="ECO:0000256" key="8">
    <source>
        <dbReference type="ARBA" id="ARBA00023180"/>
    </source>
</evidence>
<dbReference type="Pfam" id="PF17829">
    <property type="entry name" value="GH115_C"/>
    <property type="match status" value="1"/>
</dbReference>
<dbReference type="InterPro" id="IPR036962">
    <property type="entry name" value="Glyco_hydro_3_N_sf"/>
</dbReference>
<evidence type="ECO:0000256" key="5">
    <source>
        <dbReference type="ARBA" id="ARBA00012744"/>
    </source>
</evidence>
<gene>
    <name evidence="15" type="ORF">F9C07_2223394</name>
</gene>
<comment type="similarity">
    <text evidence="4">Belongs to the glycosyl hydrolase 3 family.</text>
</comment>
<dbReference type="Gene3D" id="2.60.120.1620">
    <property type="match status" value="1"/>
</dbReference>
<feature type="transmembrane region" description="Helical" evidence="13">
    <location>
        <begin position="35"/>
        <end position="59"/>
    </location>
</feature>
<dbReference type="PROSITE" id="PS50850">
    <property type="entry name" value="MFS"/>
    <property type="match status" value="1"/>
</dbReference>
<dbReference type="VEuPathDB" id="FungiDB:AFLA_008612"/>
<dbReference type="GO" id="GO:0008422">
    <property type="term" value="F:beta-glucosidase activity"/>
    <property type="evidence" value="ECO:0007669"/>
    <property type="project" value="UniProtKB-EC"/>
</dbReference>
<dbReference type="SUPFAM" id="SSF51445">
    <property type="entry name" value="(Trans)glycosidases"/>
    <property type="match status" value="1"/>
</dbReference>
<keyword evidence="11" id="KW-0624">Polysaccharide degradation</keyword>
<feature type="transmembrane region" description="Helical" evidence="13">
    <location>
        <begin position="298"/>
        <end position="317"/>
    </location>
</feature>
<keyword evidence="6" id="KW-0378">Hydrolase</keyword>
<evidence type="ECO:0000256" key="9">
    <source>
        <dbReference type="ARBA" id="ARBA00023277"/>
    </source>
</evidence>
<proteinExistence type="inferred from homology"/>
<organism evidence="15 16">
    <name type="scientific">Aspergillus flavus (strain ATCC 200026 / FGSC A1120 / IAM 13836 / NRRL 3357 / JCM 12722 / SRRC 167)</name>
    <dbReference type="NCBI Taxonomy" id="332952"/>
    <lineage>
        <taxon>Eukaryota</taxon>
        <taxon>Fungi</taxon>
        <taxon>Dikarya</taxon>
        <taxon>Ascomycota</taxon>
        <taxon>Pezizomycotina</taxon>
        <taxon>Eurotiomycetes</taxon>
        <taxon>Eurotiomycetidae</taxon>
        <taxon>Eurotiales</taxon>
        <taxon>Aspergillaceae</taxon>
        <taxon>Aspergillus</taxon>
        <taxon>Aspergillus subgen. Circumdati</taxon>
    </lineage>
</organism>
<feature type="region of interest" description="Disordered" evidence="12">
    <location>
        <begin position="1"/>
        <end position="24"/>
    </location>
</feature>
<dbReference type="VEuPathDB" id="FungiDB:F9C07_2223394"/>
<comment type="catalytic activity">
    <reaction evidence="1">
        <text>Hydrolysis of terminal, non-reducing beta-D-glucosyl residues with release of beta-D-glucose.</text>
        <dbReference type="EC" id="3.2.1.21"/>
    </reaction>
</comment>
<comment type="pathway">
    <text evidence="3">Glycan metabolism; cellulose degradation.</text>
</comment>
<dbReference type="InterPro" id="IPR036259">
    <property type="entry name" value="MFS_trans_sf"/>
</dbReference>
<feature type="transmembrane region" description="Helical" evidence="13">
    <location>
        <begin position="126"/>
        <end position="150"/>
    </location>
</feature>
<dbReference type="EMBL" id="CP044623">
    <property type="protein sequence ID" value="QRD93652.1"/>
    <property type="molecule type" value="Genomic_DNA"/>
</dbReference>
<evidence type="ECO:0000256" key="7">
    <source>
        <dbReference type="ARBA" id="ARBA00023001"/>
    </source>
</evidence>
<dbReference type="Pfam" id="PF07690">
    <property type="entry name" value="MFS_1"/>
    <property type="match status" value="1"/>
</dbReference>
<dbReference type="InterPro" id="IPR001764">
    <property type="entry name" value="Glyco_hydro_3_N"/>
</dbReference>
<dbReference type="PRINTS" id="PR00133">
    <property type="entry name" value="GLHYDRLASE3"/>
</dbReference>
<dbReference type="SUPFAM" id="SSF103473">
    <property type="entry name" value="MFS general substrate transporter"/>
    <property type="match status" value="1"/>
</dbReference>
<evidence type="ECO:0000256" key="3">
    <source>
        <dbReference type="ARBA" id="ARBA00004987"/>
    </source>
</evidence>
<dbReference type="InterPro" id="IPR031924">
    <property type="entry name" value="GH115"/>
</dbReference>
<dbReference type="Pfam" id="PF15979">
    <property type="entry name" value="Glyco_hydro_115"/>
    <property type="match status" value="1"/>
</dbReference>
<feature type="transmembrane region" description="Helical" evidence="13">
    <location>
        <begin position="101"/>
        <end position="120"/>
    </location>
</feature>
<feature type="transmembrane region" description="Helical" evidence="13">
    <location>
        <begin position="396"/>
        <end position="419"/>
    </location>
</feature>
<dbReference type="InterPro" id="IPR036881">
    <property type="entry name" value="Glyco_hydro_3_C_sf"/>
</dbReference>
<dbReference type="InterPro" id="IPR041437">
    <property type="entry name" value="GH115_C"/>
</dbReference>
<keyword evidence="9" id="KW-0119">Carbohydrate metabolism</keyword>
<dbReference type="Pfam" id="PF00933">
    <property type="entry name" value="Glyco_hydro_3"/>
    <property type="match status" value="1"/>
</dbReference>
<reference evidence="16" key="1">
    <citation type="journal article" date="2021" name="G3 (Bethesda)">
        <title>Chromosome assembled and annotated genome sequence of Aspergillus flavus NRRL 3357.</title>
        <authorList>
            <person name="Skerker J.M."/>
            <person name="Pianalto K.M."/>
            <person name="Mondo S.J."/>
            <person name="Yang K."/>
            <person name="Arkin A.P."/>
            <person name="Keller N.P."/>
            <person name="Grigoriev I.V."/>
            <person name="Louise Glass N.L."/>
        </authorList>
    </citation>
    <scope>NUCLEOTIDE SEQUENCE [LARGE SCALE GENOMIC DNA]</scope>
    <source>
        <strain evidence="16">ATCC 200026 / FGSC A1120 / IAM 13836 / NRRL 3357 / JCM 12722 / SRRC 167</strain>
    </source>
</reference>
<keyword evidence="13" id="KW-0812">Transmembrane</keyword>
<name>A0A7U2N171_ASPFN</name>
<feature type="transmembrane region" description="Helical" evidence="13">
    <location>
        <begin position="263"/>
        <end position="286"/>
    </location>
</feature>
<evidence type="ECO:0000313" key="15">
    <source>
        <dbReference type="EMBL" id="QRD93652.1"/>
    </source>
</evidence>
<dbReference type="FunFam" id="3.40.50.1700:FF:000021">
    <property type="entry name" value="Probable beta-glucosidase D"/>
    <property type="match status" value="1"/>
</dbReference>
<dbReference type="Gene3D" id="3.40.50.1700">
    <property type="entry name" value="Glycoside hydrolase family 3 C-terminal domain"/>
    <property type="match status" value="1"/>
</dbReference>
<dbReference type="Gene3D" id="1.20.1250.20">
    <property type="entry name" value="MFS general substrate transporter like domains"/>
    <property type="match status" value="1"/>
</dbReference>
<keyword evidence="7" id="KW-0136">Cellulose degradation</keyword>
<feature type="transmembrane region" description="Helical" evidence="13">
    <location>
        <begin position="431"/>
        <end position="451"/>
    </location>
</feature>
<dbReference type="InterPro" id="IPR017853">
    <property type="entry name" value="GH"/>
</dbReference>
<keyword evidence="16" id="KW-1185">Reference proteome</keyword>
<comment type="subcellular location">
    <subcellularLocation>
        <location evidence="2">Membrane</location>
        <topology evidence="2">Multi-pass membrane protein</topology>
    </subcellularLocation>
</comment>
<evidence type="ECO:0000256" key="11">
    <source>
        <dbReference type="ARBA" id="ARBA00023326"/>
    </source>
</evidence>
<dbReference type="InterPro" id="IPR029018">
    <property type="entry name" value="Hex-like_dom2"/>
</dbReference>
<evidence type="ECO:0000256" key="1">
    <source>
        <dbReference type="ARBA" id="ARBA00000448"/>
    </source>
</evidence>
<dbReference type="Pfam" id="PF01915">
    <property type="entry name" value="Glyco_hydro_3_C"/>
    <property type="match status" value="1"/>
</dbReference>
<accession>A0A7U2N171</accession>
<evidence type="ECO:0000259" key="14">
    <source>
        <dbReference type="PROSITE" id="PS50850"/>
    </source>
</evidence>
<evidence type="ECO:0000256" key="12">
    <source>
        <dbReference type="SAM" id="MobiDB-lite"/>
    </source>
</evidence>